<accession>A0ABW0LV15</accession>
<comment type="caution">
    <text evidence="2">The sequence shown here is derived from an EMBL/GenBank/DDBJ whole genome shotgun (WGS) entry which is preliminary data.</text>
</comment>
<proteinExistence type="predicted"/>
<keyword evidence="3" id="KW-1185">Reference proteome</keyword>
<name>A0ABW0LV15_9BACL</name>
<feature type="domain" description="Pvc16 N-terminal" evidence="1">
    <location>
        <begin position="27"/>
        <end position="196"/>
    </location>
</feature>
<protein>
    <submittedName>
        <fullName evidence="2">DUF4255 domain-containing protein</fullName>
    </submittedName>
</protein>
<dbReference type="Pfam" id="PF14065">
    <property type="entry name" value="Pvc16_N"/>
    <property type="match status" value="1"/>
</dbReference>
<dbReference type="EMBL" id="JBHSMH010000017">
    <property type="protein sequence ID" value="MFC5468667.1"/>
    <property type="molecule type" value="Genomic_DNA"/>
</dbReference>
<evidence type="ECO:0000259" key="1">
    <source>
        <dbReference type="Pfam" id="PF14065"/>
    </source>
</evidence>
<evidence type="ECO:0000313" key="2">
    <source>
        <dbReference type="EMBL" id="MFC5468667.1"/>
    </source>
</evidence>
<sequence>MTDFSVFCRDSREGGAHIGGYTVIADVGSSLLKLLREQLSPDPVPRPDLIGMASPVDKGDLVLSLYLCSIRENGEARRNELQPQGGILRFPPLAVDLQYLLTAHSTADLHTRTLDEHRVLGKAMQVLYDNSVLRGSYLEGSLAENNEELRITSESYSTEQLTQLWQFGDNPYKLSLVYRVGPVLLESNRVKPGTRVLERKITLRDKGG</sequence>
<evidence type="ECO:0000313" key="3">
    <source>
        <dbReference type="Proteomes" id="UP001596105"/>
    </source>
</evidence>
<dbReference type="RefSeq" id="WP_209744778.1">
    <property type="nucleotide sequence ID" value="NZ_JBHSMH010000017.1"/>
</dbReference>
<reference evidence="3" key="1">
    <citation type="journal article" date="2019" name="Int. J. Syst. Evol. Microbiol.">
        <title>The Global Catalogue of Microorganisms (GCM) 10K type strain sequencing project: providing services to taxonomists for standard genome sequencing and annotation.</title>
        <authorList>
            <consortium name="The Broad Institute Genomics Platform"/>
            <consortium name="The Broad Institute Genome Sequencing Center for Infectious Disease"/>
            <person name="Wu L."/>
            <person name="Ma J."/>
        </authorList>
    </citation>
    <scope>NUCLEOTIDE SEQUENCE [LARGE SCALE GENOMIC DNA]</scope>
    <source>
        <strain evidence="3">CCUG 57113</strain>
    </source>
</reference>
<dbReference type="Proteomes" id="UP001596105">
    <property type="component" value="Unassembled WGS sequence"/>
</dbReference>
<gene>
    <name evidence="2" type="ORF">ACFPPD_08025</name>
</gene>
<dbReference type="InterPro" id="IPR025351">
    <property type="entry name" value="Pvc16_N"/>
</dbReference>
<organism evidence="2 3">
    <name type="scientific">Cohnella suwonensis</name>
    <dbReference type="NCBI Taxonomy" id="696072"/>
    <lineage>
        <taxon>Bacteria</taxon>
        <taxon>Bacillati</taxon>
        <taxon>Bacillota</taxon>
        <taxon>Bacilli</taxon>
        <taxon>Bacillales</taxon>
        <taxon>Paenibacillaceae</taxon>
        <taxon>Cohnella</taxon>
    </lineage>
</organism>